<feature type="non-terminal residue" evidence="1">
    <location>
        <position position="1"/>
    </location>
</feature>
<gene>
    <name evidence="1" type="ORF">GSOID_T00022779001</name>
</gene>
<dbReference type="EMBL" id="FN656091">
    <property type="protein sequence ID" value="CBY40748.1"/>
    <property type="molecule type" value="Genomic_DNA"/>
</dbReference>
<organism evidence="1">
    <name type="scientific">Oikopleura dioica</name>
    <name type="common">Tunicate</name>
    <dbReference type="NCBI Taxonomy" id="34765"/>
    <lineage>
        <taxon>Eukaryota</taxon>
        <taxon>Metazoa</taxon>
        <taxon>Chordata</taxon>
        <taxon>Tunicata</taxon>
        <taxon>Appendicularia</taxon>
        <taxon>Copelata</taxon>
        <taxon>Oikopleuridae</taxon>
        <taxon>Oikopleura</taxon>
    </lineage>
</organism>
<reference evidence="1" key="1">
    <citation type="journal article" date="2010" name="Science">
        <title>Plasticity of animal genome architecture unmasked by rapid evolution of a pelagic tunicate.</title>
        <authorList>
            <person name="Denoeud F."/>
            <person name="Henriet S."/>
            <person name="Mungpakdee S."/>
            <person name="Aury J.M."/>
            <person name="Da Silva C."/>
            <person name="Brinkmann H."/>
            <person name="Mikhaleva J."/>
            <person name="Olsen L.C."/>
            <person name="Jubin C."/>
            <person name="Canestro C."/>
            <person name="Bouquet J.M."/>
            <person name="Danks G."/>
            <person name="Poulain J."/>
            <person name="Campsteijn C."/>
            <person name="Adamski M."/>
            <person name="Cross I."/>
            <person name="Yadetie F."/>
            <person name="Muffato M."/>
            <person name="Louis A."/>
            <person name="Butcher S."/>
            <person name="Tsagkogeorga G."/>
            <person name="Konrad A."/>
            <person name="Singh S."/>
            <person name="Jensen M.F."/>
            <person name="Cong E.H."/>
            <person name="Eikeseth-Otteraa H."/>
            <person name="Noel B."/>
            <person name="Anthouard V."/>
            <person name="Porcel B.M."/>
            <person name="Kachouri-Lafond R."/>
            <person name="Nishino A."/>
            <person name="Ugolini M."/>
            <person name="Chourrout P."/>
            <person name="Nishida H."/>
            <person name="Aasland R."/>
            <person name="Huzurbazar S."/>
            <person name="Westhof E."/>
            <person name="Delsuc F."/>
            <person name="Lehrach H."/>
            <person name="Reinhardt R."/>
            <person name="Weissenbach J."/>
            <person name="Roy S.W."/>
            <person name="Artiguenave F."/>
            <person name="Postlethwait J.H."/>
            <person name="Manak J.R."/>
            <person name="Thompson E.M."/>
            <person name="Jaillon O."/>
            <person name="Du Pasquier L."/>
            <person name="Boudinot P."/>
            <person name="Liberles D.A."/>
            <person name="Volff J.N."/>
            <person name="Philippe H."/>
            <person name="Lenhard B."/>
            <person name="Roest Crollius H."/>
            <person name="Wincker P."/>
            <person name="Chourrout D."/>
        </authorList>
    </citation>
    <scope>NUCLEOTIDE SEQUENCE [LARGE SCALE GENOMIC DNA]</scope>
</reference>
<proteinExistence type="predicted"/>
<name>E4YZ70_OIKDI</name>
<sequence length="13" mass="1442">KRPQSVAGPFIKN</sequence>
<evidence type="ECO:0000313" key="1">
    <source>
        <dbReference type="EMBL" id="CBY40748.1"/>
    </source>
</evidence>
<accession>E4YZ70</accession>
<protein>
    <submittedName>
        <fullName evidence="1">Uncharacterized protein</fullName>
    </submittedName>
</protein>
<dbReference type="Proteomes" id="UP000011014">
    <property type="component" value="Unassembled WGS sequence"/>
</dbReference>